<dbReference type="AlphaFoldDB" id="A0A975J311"/>
<dbReference type="RefSeq" id="WP_211634464.1">
    <property type="nucleotide sequence ID" value="NZ_CP073100.1"/>
</dbReference>
<feature type="compositionally biased region" description="Basic and acidic residues" evidence="1">
    <location>
        <begin position="21"/>
        <end position="32"/>
    </location>
</feature>
<dbReference type="EMBL" id="CP073100">
    <property type="protein sequence ID" value="QUE53120.1"/>
    <property type="molecule type" value="Genomic_DNA"/>
</dbReference>
<dbReference type="SMART" id="SM00228">
    <property type="entry name" value="PDZ"/>
    <property type="match status" value="1"/>
</dbReference>
<evidence type="ECO:0000259" key="3">
    <source>
        <dbReference type="SMART" id="SM00228"/>
    </source>
</evidence>
<proteinExistence type="predicted"/>
<evidence type="ECO:0000256" key="2">
    <source>
        <dbReference type="SAM" id="SignalP"/>
    </source>
</evidence>
<feature type="region of interest" description="Disordered" evidence="1">
    <location>
        <begin position="276"/>
        <end position="299"/>
    </location>
</feature>
<keyword evidence="2" id="KW-0732">Signal</keyword>
<sequence>MKLVRFILPIALLLSGTRAAEPPERAQADEKAPAVSTAPFPGTGIETPRPAGSGEDTGAPTPDTARLGLGKPGDTVQGPAWLGFSLAKPDETTRSHLPDLPLGMGFTIQAVEAKGPAALAGLQPLDVIWKFGDQFLVNESQLAVLLRQKHPGDTVNLALFRSGRALELPVIIGSYPLNRPLPIGPVENVLMREDDGLVTRIINRESRTASLALDDGRASLKRIADGKGYELRIIDATGELVFNGNLPADCDVSAVPEAWRIRVKALRRGLDNALDGRMESVRPPRPRVIPPQPSVAEGQ</sequence>
<dbReference type="InterPro" id="IPR036034">
    <property type="entry name" value="PDZ_sf"/>
</dbReference>
<name>A0A975J311_9BACT</name>
<accession>A0A975J311</accession>
<dbReference type="Gene3D" id="2.30.42.10">
    <property type="match status" value="1"/>
</dbReference>
<dbReference type="KEGG" id="lamb:KBB96_09530"/>
<evidence type="ECO:0000313" key="4">
    <source>
        <dbReference type="EMBL" id="QUE53120.1"/>
    </source>
</evidence>
<dbReference type="Proteomes" id="UP000676169">
    <property type="component" value="Chromosome"/>
</dbReference>
<evidence type="ECO:0000313" key="5">
    <source>
        <dbReference type="Proteomes" id="UP000676169"/>
    </source>
</evidence>
<feature type="region of interest" description="Disordered" evidence="1">
    <location>
        <begin position="19"/>
        <end position="65"/>
    </location>
</feature>
<protein>
    <submittedName>
        <fullName evidence="4">PDZ domain-containing protein</fullName>
    </submittedName>
</protein>
<organism evidence="4 5">
    <name type="scientific">Luteolibacter ambystomatis</name>
    <dbReference type="NCBI Taxonomy" id="2824561"/>
    <lineage>
        <taxon>Bacteria</taxon>
        <taxon>Pseudomonadati</taxon>
        <taxon>Verrucomicrobiota</taxon>
        <taxon>Verrucomicrobiia</taxon>
        <taxon>Verrucomicrobiales</taxon>
        <taxon>Verrucomicrobiaceae</taxon>
        <taxon>Luteolibacter</taxon>
    </lineage>
</organism>
<feature type="signal peptide" evidence="2">
    <location>
        <begin position="1"/>
        <end position="20"/>
    </location>
</feature>
<feature type="chain" id="PRO_5038112360" evidence="2">
    <location>
        <begin position="21"/>
        <end position="299"/>
    </location>
</feature>
<keyword evidence="5" id="KW-1185">Reference proteome</keyword>
<feature type="domain" description="PDZ" evidence="3">
    <location>
        <begin position="80"/>
        <end position="163"/>
    </location>
</feature>
<evidence type="ECO:0000256" key="1">
    <source>
        <dbReference type="SAM" id="MobiDB-lite"/>
    </source>
</evidence>
<dbReference type="Pfam" id="PF13180">
    <property type="entry name" value="PDZ_2"/>
    <property type="match status" value="1"/>
</dbReference>
<dbReference type="SUPFAM" id="SSF50156">
    <property type="entry name" value="PDZ domain-like"/>
    <property type="match status" value="1"/>
</dbReference>
<reference evidence="4" key="1">
    <citation type="submission" date="2021-04" db="EMBL/GenBank/DDBJ databases">
        <title>Luteolibacter sp. 32A isolated from the skin of an Anderson's salamander (Ambystoma andersonii).</title>
        <authorList>
            <person name="Spergser J."/>
            <person name="Busse H.-J."/>
        </authorList>
    </citation>
    <scope>NUCLEOTIDE SEQUENCE</scope>
    <source>
        <strain evidence="4">32A</strain>
    </source>
</reference>
<dbReference type="InterPro" id="IPR001478">
    <property type="entry name" value="PDZ"/>
</dbReference>
<gene>
    <name evidence="4" type="ORF">KBB96_09530</name>
</gene>